<evidence type="ECO:0000256" key="4">
    <source>
        <dbReference type="SAM" id="SignalP"/>
    </source>
</evidence>
<evidence type="ECO:0000256" key="1">
    <source>
        <dbReference type="ARBA" id="ARBA00004418"/>
    </source>
</evidence>
<feature type="domain" description="SsuA/THI5-like" evidence="5">
    <location>
        <begin position="57"/>
        <end position="264"/>
    </location>
</feature>
<dbReference type="RefSeq" id="WP_185663560.1">
    <property type="nucleotide sequence ID" value="NZ_JACLAW010000004.1"/>
</dbReference>
<gene>
    <name evidence="6" type="ORF">H7F51_07230</name>
</gene>
<dbReference type="GO" id="GO:0042597">
    <property type="term" value="C:periplasmic space"/>
    <property type="evidence" value="ECO:0007669"/>
    <property type="project" value="UniProtKB-SubCell"/>
</dbReference>
<dbReference type="InterPro" id="IPR015168">
    <property type="entry name" value="SsuA/THI5"/>
</dbReference>
<dbReference type="GO" id="GO:0042918">
    <property type="term" value="P:alkanesulfonate transmembrane transport"/>
    <property type="evidence" value="ECO:0007669"/>
    <property type="project" value="TreeGrafter"/>
</dbReference>
<dbReference type="PROSITE" id="PS51257">
    <property type="entry name" value="PROKAR_LIPOPROTEIN"/>
    <property type="match status" value="1"/>
</dbReference>
<feature type="signal peptide" evidence="4">
    <location>
        <begin position="1"/>
        <end position="26"/>
    </location>
</feature>
<evidence type="ECO:0000256" key="3">
    <source>
        <dbReference type="ARBA" id="ARBA00022729"/>
    </source>
</evidence>
<comment type="similarity">
    <text evidence="2">Belongs to the bacterial solute-binding protein SsuA/TauA family.</text>
</comment>
<evidence type="ECO:0000313" key="7">
    <source>
        <dbReference type="Proteomes" id="UP000566813"/>
    </source>
</evidence>
<dbReference type="Proteomes" id="UP000566813">
    <property type="component" value="Unassembled WGS sequence"/>
</dbReference>
<sequence length="335" mass="34801">MSAREPSRRMRAARLLAAACALTLVAGCGTKEDMTGKPNAEGLIPIRVAGFEGINSATPLFVAKKQGFFKEAGLDVTYISLSSGAAAVAAAIKVKEIDVGLGAASQWISDAARGAIQGKIIGEFTDNNYVILGGNGITDVRQLEGKIFAISAHNGGDHMYSQAVLKRFGVPADKVTWLPMGEPASRLSALTAGKVDATELPLTNLPAAARDKVILTPDNTPVPFVSNAIFARQGLIDANRDAVKKFVAAIGRASDWIRAHPAEAVPACRESGSSEAGCKTAIEVALAAKNGYTWSSTSKVNTAAIETMLPIVGTVVPQAAKMKVSDIVDASIAGQ</sequence>
<evidence type="ECO:0000259" key="5">
    <source>
        <dbReference type="Pfam" id="PF09084"/>
    </source>
</evidence>
<name>A0A7X1KL87_9SPHN</name>
<accession>A0A7X1KL87</accession>
<dbReference type="AlphaFoldDB" id="A0A7X1KL87"/>
<dbReference type="PANTHER" id="PTHR30024">
    <property type="entry name" value="ALIPHATIC SULFONATES-BINDING PROTEIN-RELATED"/>
    <property type="match status" value="1"/>
</dbReference>
<evidence type="ECO:0000313" key="6">
    <source>
        <dbReference type="EMBL" id="MBC2665307.1"/>
    </source>
</evidence>
<proteinExistence type="inferred from homology"/>
<comment type="subcellular location">
    <subcellularLocation>
        <location evidence="1">Periplasm</location>
    </subcellularLocation>
</comment>
<feature type="chain" id="PRO_5030702879" evidence="4">
    <location>
        <begin position="27"/>
        <end position="335"/>
    </location>
</feature>
<protein>
    <submittedName>
        <fullName evidence="6">ABC transporter substrate-binding protein</fullName>
    </submittedName>
</protein>
<evidence type="ECO:0000256" key="2">
    <source>
        <dbReference type="ARBA" id="ARBA00010742"/>
    </source>
</evidence>
<dbReference type="Pfam" id="PF09084">
    <property type="entry name" value="NMT1"/>
    <property type="match status" value="1"/>
</dbReference>
<dbReference type="EMBL" id="JACLAW010000004">
    <property type="protein sequence ID" value="MBC2665307.1"/>
    <property type="molecule type" value="Genomic_DNA"/>
</dbReference>
<keyword evidence="3 4" id="KW-0732">Signal</keyword>
<keyword evidence="7" id="KW-1185">Reference proteome</keyword>
<dbReference type="Gene3D" id="3.40.190.10">
    <property type="entry name" value="Periplasmic binding protein-like II"/>
    <property type="match status" value="2"/>
</dbReference>
<dbReference type="SUPFAM" id="SSF53850">
    <property type="entry name" value="Periplasmic binding protein-like II"/>
    <property type="match status" value="1"/>
</dbReference>
<reference evidence="6 7" key="1">
    <citation type="submission" date="2020-08" db="EMBL/GenBank/DDBJ databases">
        <title>The genome sequence of type strain Novosphingobium flavum NBRC 111647.</title>
        <authorList>
            <person name="Liu Y."/>
        </authorList>
    </citation>
    <scope>NUCLEOTIDE SEQUENCE [LARGE SCALE GENOMIC DNA]</scope>
    <source>
        <strain evidence="6 7">NBRC 111647</strain>
    </source>
</reference>
<comment type="caution">
    <text evidence="6">The sequence shown here is derived from an EMBL/GenBank/DDBJ whole genome shotgun (WGS) entry which is preliminary data.</text>
</comment>
<organism evidence="6 7">
    <name type="scientific">Novosphingobium flavum</name>
    <dbReference type="NCBI Taxonomy" id="1778672"/>
    <lineage>
        <taxon>Bacteria</taxon>
        <taxon>Pseudomonadati</taxon>
        <taxon>Pseudomonadota</taxon>
        <taxon>Alphaproteobacteria</taxon>
        <taxon>Sphingomonadales</taxon>
        <taxon>Sphingomonadaceae</taxon>
        <taxon>Novosphingobium</taxon>
    </lineage>
</organism>
<dbReference type="PANTHER" id="PTHR30024:SF47">
    <property type="entry name" value="TAURINE-BINDING PERIPLASMIC PROTEIN"/>
    <property type="match status" value="1"/>
</dbReference>